<evidence type="ECO:0000259" key="8">
    <source>
        <dbReference type="PROSITE" id="PS50090"/>
    </source>
</evidence>
<dbReference type="GeneID" id="101493427"/>
<dbReference type="OrthoDB" id="2143914at2759"/>
<dbReference type="SMART" id="SM00717">
    <property type="entry name" value="SANT"/>
    <property type="match status" value="3"/>
</dbReference>
<gene>
    <name evidence="11" type="primary">LOC101493427</name>
</gene>
<keyword evidence="3" id="KW-0805">Transcription regulation</keyword>
<feature type="domain" description="HTH myb-type" evidence="9">
    <location>
        <begin position="145"/>
        <end position="195"/>
    </location>
</feature>
<dbReference type="RefSeq" id="XP_027189441.1">
    <property type="nucleotide sequence ID" value="XM_027333640.1"/>
</dbReference>
<evidence type="ECO:0000313" key="11">
    <source>
        <dbReference type="RefSeq" id="XP_027189441.1"/>
    </source>
</evidence>
<dbReference type="GO" id="GO:0000978">
    <property type="term" value="F:RNA polymerase II cis-regulatory region sequence-specific DNA binding"/>
    <property type="evidence" value="ECO:0007669"/>
    <property type="project" value="TreeGrafter"/>
</dbReference>
<dbReference type="CDD" id="cd00167">
    <property type="entry name" value="SANT"/>
    <property type="match status" value="3"/>
</dbReference>
<feature type="domain" description="HTH myb-type" evidence="9">
    <location>
        <begin position="89"/>
        <end position="144"/>
    </location>
</feature>
<keyword evidence="5" id="KW-0804">Transcription</keyword>
<dbReference type="GO" id="GO:0000981">
    <property type="term" value="F:DNA-binding transcription factor activity, RNA polymerase II-specific"/>
    <property type="evidence" value="ECO:0007669"/>
    <property type="project" value="TreeGrafter"/>
</dbReference>
<keyword evidence="10" id="KW-1185">Reference proteome</keyword>
<dbReference type="InterPro" id="IPR001005">
    <property type="entry name" value="SANT/Myb"/>
</dbReference>
<protein>
    <submittedName>
        <fullName evidence="11">Transcription factor MYB3R-2-like</fullName>
    </submittedName>
</protein>
<dbReference type="RefSeq" id="XP_073223328.1">
    <property type="nucleotide sequence ID" value="XM_073367227.1"/>
</dbReference>
<dbReference type="Gene3D" id="1.10.10.60">
    <property type="entry name" value="Homeodomain-like"/>
    <property type="match status" value="3"/>
</dbReference>
<evidence type="ECO:0000259" key="9">
    <source>
        <dbReference type="PROSITE" id="PS51294"/>
    </source>
</evidence>
<feature type="domain" description="Myb-like" evidence="8">
    <location>
        <begin position="141"/>
        <end position="191"/>
    </location>
</feature>
<evidence type="ECO:0000256" key="4">
    <source>
        <dbReference type="ARBA" id="ARBA00023125"/>
    </source>
</evidence>
<proteinExistence type="predicted"/>
<dbReference type="PaxDb" id="3827-XP_004498696.1"/>
<evidence type="ECO:0000256" key="7">
    <source>
        <dbReference type="SAM" id="MobiDB-lite"/>
    </source>
</evidence>
<reference evidence="10" key="1">
    <citation type="journal article" date="2013" name="Nat. Biotechnol.">
        <title>Draft genome sequence of chickpea (Cicer arietinum) provides a resource for trait improvement.</title>
        <authorList>
            <person name="Varshney R.K."/>
            <person name="Song C."/>
            <person name="Saxena R.K."/>
            <person name="Azam S."/>
            <person name="Yu S."/>
            <person name="Sharpe A.G."/>
            <person name="Cannon S."/>
            <person name="Baek J."/>
            <person name="Rosen B.D."/>
            <person name="Tar'an B."/>
            <person name="Millan T."/>
            <person name="Zhang X."/>
            <person name="Ramsay L.D."/>
            <person name="Iwata A."/>
            <person name="Wang Y."/>
            <person name="Nelson W."/>
            <person name="Farmer A.D."/>
            <person name="Gaur P.M."/>
            <person name="Soderlund C."/>
            <person name="Penmetsa R.V."/>
            <person name="Xu C."/>
            <person name="Bharti A.K."/>
            <person name="He W."/>
            <person name="Winter P."/>
            <person name="Zhao S."/>
            <person name="Hane J.K."/>
            <person name="Carrasquilla-Garcia N."/>
            <person name="Condie J.A."/>
            <person name="Upadhyaya H.D."/>
            <person name="Luo M.C."/>
            <person name="Thudi M."/>
            <person name="Gowda C.L."/>
            <person name="Singh N.P."/>
            <person name="Lichtenzveig J."/>
            <person name="Gali K.K."/>
            <person name="Rubio J."/>
            <person name="Nadarajan N."/>
            <person name="Dolezel J."/>
            <person name="Bansal K.C."/>
            <person name="Xu X."/>
            <person name="Edwards D."/>
            <person name="Zhang G."/>
            <person name="Kahl G."/>
            <person name="Gil J."/>
            <person name="Singh K.B."/>
            <person name="Datta S.K."/>
            <person name="Jackson S.A."/>
            <person name="Wang J."/>
            <person name="Cook D.R."/>
        </authorList>
    </citation>
    <scope>NUCLEOTIDE SEQUENCE [LARGE SCALE GENOMIC DNA]</scope>
    <source>
        <strain evidence="10">cv. CDC Frontier</strain>
    </source>
</reference>
<evidence type="ECO:0000256" key="6">
    <source>
        <dbReference type="ARBA" id="ARBA00023242"/>
    </source>
</evidence>
<reference evidence="11" key="2">
    <citation type="submission" date="2025-08" db="UniProtKB">
        <authorList>
            <consortium name="RefSeq"/>
        </authorList>
    </citation>
    <scope>IDENTIFICATION</scope>
    <source>
        <tissue evidence="11">Etiolated seedlings</tissue>
    </source>
</reference>
<organism evidence="10 11">
    <name type="scientific">Cicer arietinum</name>
    <name type="common">Chickpea</name>
    <name type="synonym">Garbanzo</name>
    <dbReference type="NCBI Taxonomy" id="3827"/>
    <lineage>
        <taxon>Eukaryota</taxon>
        <taxon>Viridiplantae</taxon>
        <taxon>Streptophyta</taxon>
        <taxon>Embryophyta</taxon>
        <taxon>Tracheophyta</taxon>
        <taxon>Spermatophyta</taxon>
        <taxon>Magnoliopsida</taxon>
        <taxon>eudicotyledons</taxon>
        <taxon>Gunneridae</taxon>
        <taxon>Pentapetalae</taxon>
        <taxon>rosids</taxon>
        <taxon>fabids</taxon>
        <taxon>Fabales</taxon>
        <taxon>Fabaceae</taxon>
        <taxon>Papilionoideae</taxon>
        <taxon>50 kb inversion clade</taxon>
        <taxon>NPAAA clade</taxon>
        <taxon>Hologalegina</taxon>
        <taxon>IRL clade</taxon>
        <taxon>Cicereae</taxon>
        <taxon>Cicer</taxon>
    </lineage>
</organism>
<comment type="subcellular location">
    <subcellularLocation>
        <location evidence="1">Nucleus</location>
    </subcellularLocation>
</comment>
<dbReference type="FunFam" id="1.10.10.60:FF:000010">
    <property type="entry name" value="Transcriptional activator Myb isoform A"/>
    <property type="match status" value="1"/>
</dbReference>
<feature type="domain" description="Myb-like" evidence="8">
    <location>
        <begin position="89"/>
        <end position="140"/>
    </location>
</feature>
<evidence type="ECO:0000256" key="3">
    <source>
        <dbReference type="ARBA" id="ARBA00023015"/>
    </source>
</evidence>
<dbReference type="InterPro" id="IPR050560">
    <property type="entry name" value="MYB_TF"/>
</dbReference>
<dbReference type="Proteomes" id="UP000087171">
    <property type="component" value="Chromosome Ca4"/>
</dbReference>
<dbReference type="PROSITE" id="PS50090">
    <property type="entry name" value="MYB_LIKE"/>
    <property type="match status" value="3"/>
</dbReference>
<dbReference type="FunFam" id="1.10.10.60:FF:000016">
    <property type="entry name" value="Transcriptional activator Myb isoform A"/>
    <property type="match status" value="1"/>
</dbReference>
<dbReference type="PROSITE" id="PS51294">
    <property type="entry name" value="HTH_MYB"/>
    <property type="match status" value="3"/>
</dbReference>
<keyword evidence="2" id="KW-0677">Repeat</keyword>
<feature type="domain" description="HTH myb-type" evidence="9">
    <location>
        <begin position="43"/>
        <end position="88"/>
    </location>
</feature>
<evidence type="ECO:0000313" key="10">
    <source>
        <dbReference type="Proteomes" id="UP000087171"/>
    </source>
</evidence>
<feature type="region of interest" description="Disordered" evidence="7">
    <location>
        <begin position="267"/>
        <end position="289"/>
    </location>
</feature>
<accession>A0A3Q7XYN5</accession>
<dbReference type="PANTHER" id="PTHR45614:SF232">
    <property type="entry name" value="TRANSCRIPTION FACTOR MYB3R-2"/>
    <property type="match status" value="1"/>
</dbReference>
<dbReference type="Pfam" id="PF00249">
    <property type="entry name" value="Myb_DNA-binding"/>
    <property type="match status" value="3"/>
</dbReference>
<dbReference type="PANTHER" id="PTHR45614">
    <property type="entry name" value="MYB PROTEIN-RELATED"/>
    <property type="match status" value="1"/>
</dbReference>
<dbReference type="AlphaFoldDB" id="A0A3Q7XYN5"/>
<feature type="domain" description="Myb-like" evidence="8">
    <location>
        <begin position="37"/>
        <end position="88"/>
    </location>
</feature>
<dbReference type="InterPro" id="IPR017930">
    <property type="entry name" value="Myb_dom"/>
</dbReference>
<feature type="compositionally biased region" description="Polar residues" evidence="7">
    <location>
        <begin position="267"/>
        <end position="280"/>
    </location>
</feature>
<keyword evidence="6" id="KW-0539">Nucleus</keyword>
<dbReference type="SUPFAM" id="SSF46689">
    <property type="entry name" value="Homeodomain-like"/>
    <property type="match status" value="2"/>
</dbReference>
<evidence type="ECO:0000256" key="2">
    <source>
        <dbReference type="ARBA" id="ARBA00022737"/>
    </source>
</evidence>
<evidence type="ECO:0000256" key="5">
    <source>
        <dbReference type="ARBA" id="ARBA00023163"/>
    </source>
</evidence>
<dbReference type="GO" id="GO:0005634">
    <property type="term" value="C:nucleus"/>
    <property type="evidence" value="ECO:0007669"/>
    <property type="project" value="UniProtKB-SubCell"/>
</dbReference>
<keyword evidence="4" id="KW-0238">DNA-binding</keyword>
<sequence length="323" mass="37016">MEPDQEEHALIERENVVPNPSGSDVLASIQRRVSGPTRRSTQGRWTANEDRLLIDAVNKFNGKSWKKIAKAVSGRTDVQCLHRWQKVLNPDLIKGPWTQQEDNLLSELVMINGKKDWSRISKSLPGRIGKQCRERWFNHLNPDIKRTAWTKEEELILINNHQIYGNRWAEIAKFLPGRSENNIKNHWNCSLKKRVDQLKDSMNTTIYDNTQSLDSNTDFDKATSNKTSIESCEGQINGINDDTPQSINNDTTTFDVMNIGLLATPNTSRSNSICDNNPSNSKEKSFDTSPSLQDIFRTLRNAARKFKNIPSILRRPKKYYCTL</sequence>
<dbReference type="InterPro" id="IPR009057">
    <property type="entry name" value="Homeodomain-like_sf"/>
</dbReference>
<name>A0A3Q7XYN5_CICAR</name>
<evidence type="ECO:0000256" key="1">
    <source>
        <dbReference type="ARBA" id="ARBA00004123"/>
    </source>
</evidence>